<feature type="compositionally biased region" description="Polar residues" evidence="2">
    <location>
        <begin position="14"/>
        <end position="31"/>
    </location>
</feature>
<gene>
    <name evidence="3" type="ORF">PG996_011373</name>
</gene>
<protein>
    <submittedName>
        <fullName evidence="3">Uncharacterized protein</fullName>
    </submittedName>
</protein>
<feature type="coiled-coil region" evidence="1">
    <location>
        <begin position="362"/>
        <end position="474"/>
    </location>
</feature>
<name>A0ABR1UEW2_9PEZI</name>
<keyword evidence="4" id="KW-1185">Reference proteome</keyword>
<accession>A0ABR1UEW2</accession>
<feature type="coiled-coil region" evidence="1">
    <location>
        <begin position="278"/>
        <end position="305"/>
    </location>
</feature>
<feature type="compositionally biased region" description="Polar residues" evidence="2">
    <location>
        <begin position="91"/>
        <end position="105"/>
    </location>
</feature>
<sequence>MANVNSKLMIMLQHNASNDTPSGGSTKSKVQSDVIDLISDSEDDGTPPPLTTALKRRASNISGFHEANPRPIKKPSLTRGDTTPQVRKPSSMPTPQTKKPSSMPTPQARKPSSVPTPQPRKPNSIPNGKIAQGNMSDASRLEVAQKQTRLANGKVAELEAKLRDVNAELHATKNKLSHRDSEVTSYQHMEAELLRTTRLLSFKETELEEVAKKNIELAEQAEQVTSDNQKLLTQLADTARDTEAHVASRAGEELAAAKAKQLETEALLLEYREKAPRMAEMEKELEELRKAVAESDARYISHKDEFDQAREAHRDLVYERDEAIALVDSYKEHIDALKESITAANVTLEDACTVEEARIARITQLEEEIHDLETVRDGMESTNEEIMTKLGNAEAEIKAGKEREKVSGEKKKEEIAELLNEIAAVKVEVILLTDQLEELETHHSQEISKAAMQTDSLKEQLLDSEERAEKLQNKIDQCSICRMNYQERAGLWQVCQDIRAMIRSHREELY</sequence>
<feature type="coiled-coil region" evidence="1">
    <location>
        <begin position="200"/>
        <end position="227"/>
    </location>
</feature>
<feature type="coiled-coil region" evidence="1">
    <location>
        <begin position="141"/>
        <end position="175"/>
    </location>
</feature>
<evidence type="ECO:0000256" key="1">
    <source>
        <dbReference type="SAM" id="Coils"/>
    </source>
</evidence>
<reference evidence="3 4" key="1">
    <citation type="submission" date="2023-01" db="EMBL/GenBank/DDBJ databases">
        <title>Analysis of 21 Apiospora genomes using comparative genomics revels a genus with tremendous synthesis potential of carbohydrate active enzymes and secondary metabolites.</title>
        <authorList>
            <person name="Sorensen T."/>
        </authorList>
    </citation>
    <scope>NUCLEOTIDE SEQUENCE [LARGE SCALE GENOMIC DNA]</scope>
    <source>
        <strain evidence="3 4">CBS 83171</strain>
    </source>
</reference>
<comment type="caution">
    <text evidence="3">The sequence shown here is derived from an EMBL/GenBank/DDBJ whole genome shotgun (WGS) entry which is preliminary data.</text>
</comment>
<dbReference type="Proteomes" id="UP001446871">
    <property type="component" value="Unassembled WGS sequence"/>
</dbReference>
<evidence type="ECO:0000256" key="2">
    <source>
        <dbReference type="SAM" id="MobiDB-lite"/>
    </source>
</evidence>
<evidence type="ECO:0000313" key="4">
    <source>
        <dbReference type="Proteomes" id="UP001446871"/>
    </source>
</evidence>
<organism evidence="3 4">
    <name type="scientific">Apiospora saccharicola</name>
    <dbReference type="NCBI Taxonomy" id="335842"/>
    <lineage>
        <taxon>Eukaryota</taxon>
        <taxon>Fungi</taxon>
        <taxon>Dikarya</taxon>
        <taxon>Ascomycota</taxon>
        <taxon>Pezizomycotina</taxon>
        <taxon>Sordariomycetes</taxon>
        <taxon>Xylariomycetidae</taxon>
        <taxon>Amphisphaeriales</taxon>
        <taxon>Apiosporaceae</taxon>
        <taxon>Apiospora</taxon>
    </lineage>
</organism>
<dbReference type="Gene3D" id="1.10.287.1490">
    <property type="match status" value="1"/>
</dbReference>
<dbReference type="EMBL" id="JAQQWM010000007">
    <property type="protein sequence ID" value="KAK8057436.1"/>
    <property type="molecule type" value="Genomic_DNA"/>
</dbReference>
<feature type="region of interest" description="Disordered" evidence="2">
    <location>
        <begin position="13"/>
        <end position="138"/>
    </location>
</feature>
<keyword evidence="1" id="KW-0175">Coiled coil</keyword>
<proteinExistence type="predicted"/>
<evidence type="ECO:0000313" key="3">
    <source>
        <dbReference type="EMBL" id="KAK8057436.1"/>
    </source>
</evidence>